<proteinExistence type="predicted"/>
<dbReference type="EMBL" id="BAAAPB010000004">
    <property type="protein sequence ID" value="GAA1971041.1"/>
    <property type="molecule type" value="Genomic_DNA"/>
</dbReference>
<organism evidence="2 3">
    <name type="scientific">Nocardioides panacihumi</name>
    <dbReference type="NCBI Taxonomy" id="400774"/>
    <lineage>
        <taxon>Bacteria</taxon>
        <taxon>Bacillati</taxon>
        <taxon>Actinomycetota</taxon>
        <taxon>Actinomycetes</taxon>
        <taxon>Propionibacteriales</taxon>
        <taxon>Nocardioidaceae</taxon>
        <taxon>Nocardioides</taxon>
    </lineage>
</organism>
<evidence type="ECO:0000313" key="3">
    <source>
        <dbReference type="Proteomes" id="UP001500571"/>
    </source>
</evidence>
<accession>A0ABP5CYC7</accession>
<feature type="region of interest" description="Disordered" evidence="1">
    <location>
        <begin position="63"/>
        <end position="95"/>
    </location>
</feature>
<gene>
    <name evidence="2" type="ORF">GCM10009798_34790</name>
</gene>
<dbReference type="SUPFAM" id="SSF53955">
    <property type="entry name" value="Lysozyme-like"/>
    <property type="match status" value="1"/>
</dbReference>
<dbReference type="Proteomes" id="UP001500571">
    <property type="component" value="Unassembled WGS sequence"/>
</dbReference>
<dbReference type="InterPro" id="IPR023346">
    <property type="entry name" value="Lysozyme-like_dom_sf"/>
</dbReference>
<keyword evidence="3" id="KW-1185">Reference proteome</keyword>
<reference evidence="3" key="1">
    <citation type="journal article" date="2019" name="Int. J. Syst. Evol. Microbiol.">
        <title>The Global Catalogue of Microorganisms (GCM) 10K type strain sequencing project: providing services to taxonomists for standard genome sequencing and annotation.</title>
        <authorList>
            <consortium name="The Broad Institute Genomics Platform"/>
            <consortium name="The Broad Institute Genome Sequencing Center for Infectious Disease"/>
            <person name="Wu L."/>
            <person name="Ma J."/>
        </authorList>
    </citation>
    <scope>NUCLEOTIDE SEQUENCE [LARGE SCALE GENOMIC DNA]</scope>
    <source>
        <strain evidence="3">JCM 15309</strain>
    </source>
</reference>
<evidence type="ECO:0008006" key="4">
    <source>
        <dbReference type="Google" id="ProtNLM"/>
    </source>
</evidence>
<dbReference type="RefSeq" id="WP_344046996.1">
    <property type="nucleotide sequence ID" value="NZ_BAAAPB010000004.1"/>
</dbReference>
<evidence type="ECO:0000313" key="2">
    <source>
        <dbReference type="EMBL" id="GAA1971041.1"/>
    </source>
</evidence>
<sequence>MSKHAAPRHRKAPERTVLDAPRKAVRATVLLGGLAAAATGTVVAGGLALGNGDSSLAAATVSGPVQPEQPQAATTPVRREVSVSRSSDRRTATDPAKVAALAAVAPTQVRAIARTEDAASGDPKTIASALLGDFGWDSSQFGCLDQLWTKESGWNPLANNASSGAHGIPQALPGSKMASAGPDWETNPVTQIKWGLGYIQGRYGSPCSAWGHSESFNWY</sequence>
<feature type="compositionally biased region" description="Basic and acidic residues" evidence="1">
    <location>
        <begin position="77"/>
        <end position="92"/>
    </location>
</feature>
<protein>
    <recommendedName>
        <fullName evidence="4">Lytic transglycosylase domain-containing protein</fullName>
    </recommendedName>
</protein>
<name>A0ABP5CYC7_9ACTN</name>
<evidence type="ECO:0000256" key="1">
    <source>
        <dbReference type="SAM" id="MobiDB-lite"/>
    </source>
</evidence>
<comment type="caution">
    <text evidence="2">The sequence shown here is derived from an EMBL/GenBank/DDBJ whole genome shotgun (WGS) entry which is preliminary data.</text>
</comment>